<proteinExistence type="predicted"/>
<accession>A0AAD7X9D9</accession>
<evidence type="ECO:0000313" key="2">
    <source>
        <dbReference type="EMBL" id="KAJ8473931.1"/>
    </source>
</evidence>
<comment type="caution">
    <text evidence="2">The sequence shown here is derived from an EMBL/GenBank/DDBJ whole genome shotgun (WGS) entry which is preliminary data.</text>
</comment>
<name>A0AAD7X9D9_9APHY</name>
<protein>
    <submittedName>
        <fullName evidence="2">Uncharacterized protein</fullName>
    </submittedName>
</protein>
<feature type="region of interest" description="Disordered" evidence="1">
    <location>
        <begin position="315"/>
        <end position="369"/>
    </location>
</feature>
<reference evidence="2" key="1">
    <citation type="submission" date="2022-11" db="EMBL/GenBank/DDBJ databases">
        <title>Genome Sequence of Cubamyces cubensis.</title>
        <authorList>
            <person name="Buettner E."/>
        </authorList>
    </citation>
    <scope>NUCLEOTIDE SEQUENCE</scope>
    <source>
        <strain evidence="2">MPL-01</strain>
    </source>
</reference>
<dbReference type="AlphaFoldDB" id="A0AAD7X9D9"/>
<gene>
    <name evidence="2" type="ORF">ONZ51_g7554</name>
</gene>
<organism evidence="2 3">
    <name type="scientific">Trametes cubensis</name>
    <dbReference type="NCBI Taxonomy" id="1111947"/>
    <lineage>
        <taxon>Eukaryota</taxon>
        <taxon>Fungi</taxon>
        <taxon>Dikarya</taxon>
        <taxon>Basidiomycota</taxon>
        <taxon>Agaricomycotina</taxon>
        <taxon>Agaricomycetes</taxon>
        <taxon>Polyporales</taxon>
        <taxon>Polyporaceae</taxon>
        <taxon>Trametes</taxon>
    </lineage>
</organism>
<keyword evidence="3" id="KW-1185">Reference proteome</keyword>
<feature type="compositionally biased region" description="Polar residues" evidence="1">
    <location>
        <begin position="386"/>
        <end position="401"/>
    </location>
</feature>
<evidence type="ECO:0000313" key="3">
    <source>
        <dbReference type="Proteomes" id="UP001215151"/>
    </source>
</evidence>
<dbReference type="Proteomes" id="UP001215151">
    <property type="component" value="Unassembled WGS sequence"/>
</dbReference>
<feature type="region of interest" description="Disordered" evidence="1">
    <location>
        <begin position="546"/>
        <end position="578"/>
    </location>
</feature>
<evidence type="ECO:0000256" key="1">
    <source>
        <dbReference type="SAM" id="MobiDB-lite"/>
    </source>
</evidence>
<feature type="region of interest" description="Disordered" evidence="1">
    <location>
        <begin position="382"/>
        <end position="435"/>
    </location>
</feature>
<dbReference type="EMBL" id="JAPEVG010000205">
    <property type="protein sequence ID" value="KAJ8473931.1"/>
    <property type="molecule type" value="Genomic_DNA"/>
</dbReference>
<feature type="compositionally biased region" description="Basic and acidic residues" evidence="1">
    <location>
        <begin position="554"/>
        <end position="567"/>
    </location>
</feature>
<sequence length="578" mass="63452">MSQRYYHIVSYLDRLLLNTKPTLAARYLTQNAQATTLYLVGTMGLPYIGSADKLKQALHYWQEYSFIETDGYLSLNDVIKSLGSDDPMVEVRQEYPARWVLCPTGQKNTKPAILHTAAIWRWNSDLETGNYVPAGEIAPAKLAESRVQTMPSSLCQFSYAFDTRHDKTLWDAQRAFEEFAQATPGFNKGNKLRRTWQDGHDVSATAYVMSAQMFFKRTRFTSKKEMSVSYTLHPWISQATKTTSYFANPDRPTFFEPFKGELRGIEECDPDHIRTGDLVWISFFAEFIIGLNNWSTTFTPYEIVRVASVAPELVGDTSGTDEVDEPRRGGLKAGHKIVPNLSKQGGTRKLAAGRSVQASKGGPKGAPKTGIALFLDVDADEDHVQESQGNRPVSKPGSSGPISEDDWTDVTSDQSKDDGMYIDNADPADPDEHVESPVHVAGRCGYMNADNTSSPAHSDSSALSTSISDVTFTEDEGSPPSTLASIGRPTVKAGAMLTGQPVVQPTSQDVVMDSLDRSVIETSSPSTYGDGDNAISPFKKGKKRIVNDTANNPRSRDDGLDSTERVTRSRIRAAGPGL</sequence>